<evidence type="ECO:0000256" key="2">
    <source>
        <dbReference type="ARBA" id="ARBA00007707"/>
    </source>
</evidence>
<comment type="similarity">
    <text evidence="2">In the C-terminal section; belongs to the transferase hexapeptide repeat family.</text>
</comment>
<keyword evidence="4" id="KW-0963">Cytoplasm</keyword>
<dbReference type="InterPro" id="IPR011004">
    <property type="entry name" value="Trimer_LpxA-like_sf"/>
</dbReference>
<dbReference type="InterPro" id="IPR025877">
    <property type="entry name" value="MobA-like_NTP_Trfase"/>
</dbReference>
<keyword evidence="8" id="KW-0460">Magnesium</keyword>
<comment type="cofactor">
    <cofactor evidence="1">
        <name>Mg(2+)</name>
        <dbReference type="ChEBI" id="CHEBI:18420"/>
    </cofactor>
</comment>
<keyword evidence="9" id="KW-0133">Cell shape</keyword>
<evidence type="ECO:0000256" key="4">
    <source>
        <dbReference type="ARBA" id="ARBA00022490"/>
    </source>
</evidence>
<dbReference type="Pfam" id="PF12804">
    <property type="entry name" value="NTP_transf_3"/>
    <property type="match status" value="1"/>
</dbReference>
<keyword evidence="13" id="KW-0961">Cell wall biogenesis/degradation</keyword>
<sequence length="502" mass="56672">MAKENNSNEIIQTTKELSTDFNGSDEIAIILAAGHGKRIKSQRSKMLHKIWEVPTVERVYRACKTGIEKCNTVIVVGIKALDVMKVIGKRESNKFAYQKEQNGTGHAVQVALEVIPDSVKDGIVYVLPGDMGLLDAATMKKFREDFLQSGNDMMVLTGIYKGDPKQNYYGRIVRVKEKTIDGKSSGEDFGKVIEIIEYKDILALSDEALYIVEYKKKKYSFTKTELLEINEFNSGVYAFKYSKLRELIGNLTSDNVQNEIYITDLIYLFNQKGYSVGAVSPEEDYVVMGFNDKSVLKEMESIARRKIYERLKNIIEIADPDDFFIHEKVVEQIEEMDKKGVPLDIKVGKGAYIGENVKLNYNIDFGRATYVDGNVIFGKNVKLWLTVHLSCFPNQKLIIGDNVEILWGDIIKGNIVIGDNSRIESSVNMTGSDEYPLRIGKNVLIKGTSYLFGSIVEDGLFIEHSVLVKKKVKAVKDKNGNIKPVRYFIPKPEGEDLLEEID</sequence>
<comment type="similarity">
    <text evidence="3">In the N-terminal section; belongs to the N-acetylglucosamine-1-phosphate uridyltransferase family.</text>
</comment>
<dbReference type="Gene3D" id="2.160.10.10">
    <property type="entry name" value="Hexapeptide repeat proteins"/>
    <property type="match status" value="1"/>
</dbReference>
<dbReference type="InterPro" id="IPR050065">
    <property type="entry name" value="GlmU-like"/>
</dbReference>
<dbReference type="GO" id="GO:0003977">
    <property type="term" value="F:UDP-N-acetylglucosamine diphosphorylase activity"/>
    <property type="evidence" value="ECO:0007669"/>
    <property type="project" value="UniProtKB-EC"/>
</dbReference>
<dbReference type="STRING" id="945713.IALB_0359"/>
<proteinExistence type="inferred from homology"/>
<evidence type="ECO:0000256" key="16">
    <source>
        <dbReference type="ARBA" id="ARBA00049628"/>
    </source>
</evidence>
<dbReference type="Gene3D" id="3.90.550.10">
    <property type="entry name" value="Spore Coat Polysaccharide Biosynthesis Protein SpsA, Chain A"/>
    <property type="match status" value="1"/>
</dbReference>
<keyword evidence="6" id="KW-0548">Nucleotidyltransferase</keyword>
<evidence type="ECO:0000256" key="13">
    <source>
        <dbReference type="ARBA" id="ARBA00023316"/>
    </source>
</evidence>
<keyword evidence="7" id="KW-0479">Metal-binding</keyword>
<dbReference type="Proteomes" id="UP000007394">
    <property type="component" value="Chromosome"/>
</dbReference>
<dbReference type="PATRIC" id="fig|945713.3.peg.359"/>
<keyword evidence="12" id="KW-0012">Acyltransferase</keyword>
<keyword evidence="5 18" id="KW-0808">Transferase</keyword>
<evidence type="ECO:0000313" key="19">
    <source>
        <dbReference type="Proteomes" id="UP000007394"/>
    </source>
</evidence>
<dbReference type="OrthoDB" id="9806837at2"/>
<keyword evidence="19" id="KW-1185">Reference proteome</keyword>
<dbReference type="GO" id="GO:0046872">
    <property type="term" value="F:metal ion binding"/>
    <property type="evidence" value="ECO:0007669"/>
    <property type="project" value="UniProtKB-KW"/>
</dbReference>
<evidence type="ECO:0000256" key="6">
    <source>
        <dbReference type="ARBA" id="ARBA00022695"/>
    </source>
</evidence>
<evidence type="ECO:0000256" key="1">
    <source>
        <dbReference type="ARBA" id="ARBA00001946"/>
    </source>
</evidence>
<name>I0AGG4_IGNAJ</name>
<evidence type="ECO:0000256" key="5">
    <source>
        <dbReference type="ARBA" id="ARBA00022679"/>
    </source>
</evidence>
<evidence type="ECO:0000256" key="3">
    <source>
        <dbReference type="ARBA" id="ARBA00007947"/>
    </source>
</evidence>
<evidence type="ECO:0000256" key="8">
    <source>
        <dbReference type="ARBA" id="ARBA00022842"/>
    </source>
</evidence>
<dbReference type="PANTHER" id="PTHR43584">
    <property type="entry name" value="NUCLEOTIDYL TRANSFERASE"/>
    <property type="match status" value="1"/>
</dbReference>
<comment type="function">
    <text evidence="16">Catalyzes the last two sequential reactions in the de novo biosynthetic pathway for UDP-N-acetylglucosamine (UDP-GlcNAc). The C-terminal domain catalyzes the transfer of acetyl group from acetyl coenzyme A to glucosamine-1-phosphate (GlcN-1-P) to produce N-acetylglucosamine-1-phosphate (GlcNAc-1-P), which is converted into UDP-GlcNAc by the transfer of uridine 5-monophosphate (from uridine 5-triphosphate), a reaction catalyzed by the N-terminal domain.</text>
</comment>
<keyword evidence="11" id="KW-0511">Multifunctional enzyme</keyword>
<dbReference type="HOGENOM" id="CLU_542656_0_0_10"/>
<protein>
    <submittedName>
        <fullName evidence="18">N-acetylglucosamine-1-phosphate uridyltransferase</fullName>
    </submittedName>
</protein>
<evidence type="ECO:0000256" key="9">
    <source>
        <dbReference type="ARBA" id="ARBA00022960"/>
    </source>
</evidence>
<dbReference type="eggNOG" id="COG1207">
    <property type="taxonomic scope" value="Bacteria"/>
</dbReference>
<dbReference type="SUPFAM" id="SSF51161">
    <property type="entry name" value="Trimeric LpxA-like enzymes"/>
    <property type="match status" value="1"/>
</dbReference>
<dbReference type="SUPFAM" id="SSF53448">
    <property type="entry name" value="Nucleotide-diphospho-sugar transferases"/>
    <property type="match status" value="1"/>
</dbReference>
<dbReference type="GO" id="GO:0019134">
    <property type="term" value="F:glucosamine-1-phosphate N-acetyltransferase activity"/>
    <property type="evidence" value="ECO:0007669"/>
    <property type="project" value="UniProtKB-EC"/>
</dbReference>
<dbReference type="GO" id="GO:0009252">
    <property type="term" value="P:peptidoglycan biosynthetic process"/>
    <property type="evidence" value="ECO:0007669"/>
    <property type="project" value="UniProtKB-KW"/>
</dbReference>
<dbReference type="EMBL" id="CP003418">
    <property type="protein sequence ID" value="AFH48071.1"/>
    <property type="molecule type" value="Genomic_DNA"/>
</dbReference>
<dbReference type="GO" id="GO:0008360">
    <property type="term" value="P:regulation of cell shape"/>
    <property type="evidence" value="ECO:0007669"/>
    <property type="project" value="UniProtKB-KW"/>
</dbReference>
<reference evidence="18 19" key="1">
    <citation type="journal article" date="2012" name="Front. Microbiol.">
        <title>Complete genome of Ignavibacterium album, a metabolically versatile, flagellated, facultative anaerobe from the phylum Chlorobi.</title>
        <authorList>
            <person name="Liu Z."/>
            <person name="Frigaard N.-U."/>
            <person name="Vogl K."/>
            <person name="Iino T."/>
            <person name="Ohkuma M."/>
            <person name="Overmann J."/>
            <person name="Bryant D.A."/>
        </authorList>
    </citation>
    <scope>NUCLEOTIDE SEQUENCE [LARGE SCALE GENOMIC DNA]</scope>
    <source>
        <strain evidence="19">DSM 19864 / JCM 16511 / NBRC 101810 / Mat9-16</strain>
    </source>
</reference>
<evidence type="ECO:0000256" key="10">
    <source>
        <dbReference type="ARBA" id="ARBA00022984"/>
    </source>
</evidence>
<dbReference type="PANTHER" id="PTHR43584:SF3">
    <property type="entry name" value="BIFUNCTIONAL PROTEIN GLMU"/>
    <property type="match status" value="1"/>
</dbReference>
<dbReference type="GO" id="GO:0071555">
    <property type="term" value="P:cell wall organization"/>
    <property type="evidence" value="ECO:0007669"/>
    <property type="project" value="UniProtKB-KW"/>
</dbReference>
<organism evidence="18 19">
    <name type="scientific">Ignavibacterium album (strain DSM 19864 / JCM 16511 / NBRC 101810 / Mat9-16)</name>
    <dbReference type="NCBI Taxonomy" id="945713"/>
    <lineage>
        <taxon>Bacteria</taxon>
        <taxon>Pseudomonadati</taxon>
        <taxon>Ignavibacteriota</taxon>
        <taxon>Ignavibacteria</taxon>
        <taxon>Ignavibacteriales</taxon>
        <taxon>Ignavibacteriaceae</taxon>
        <taxon>Ignavibacterium</taxon>
    </lineage>
</organism>
<dbReference type="RefSeq" id="WP_014559230.1">
    <property type="nucleotide sequence ID" value="NC_017464.1"/>
</dbReference>
<keyword evidence="10" id="KW-0573">Peptidoglycan synthesis</keyword>
<evidence type="ECO:0000256" key="15">
    <source>
        <dbReference type="ARBA" id="ARBA00048493"/>
    </source>
</evidence>
<dbReference type="AlphaFoldDB" id="I0AGG4"/>
<evidence type="ECO:0000256" key="14">
    <source>
        <dbReference type="ARBA" id="ARBA00048247"/>
    </source>
</evidence>
<feature type="domain" description="MobA-like NTP transferase" evidence="17">
    <location>
        <begin position="28"/>
        <end position="157"/>
    </location>
</feature>
<comment type="catalytic activity">
    <reaction evidence="15">
        <text>N-acetyl-alpha-D-glucosamine 1-phosphate + UTP + H(+) = UDP-N-acetyl-alpha-D-glucosamine + diphosphate</text>
        <dbReference type="Rhea" id="RHEA:13509"/>
        <dbReference type="ChEBI" id="CHEBI:15378"/>
        <dbReference type="ChEBI" id="CHEBI:33019"/>
        <dbReference type="ChEBI" id="CHEBI:46398"/>
        <dbReference type="ChEBI" id="CHEBI:57705"/>
        <dbReference type="ChEBI" id="CHEBI:57776"/>
        <dbReference type="EC" id="2.7.7.23"/>
    </reaction>
</comment>
<evidence type="ECO:0000313" key="18">
    <source>
        <dbReference type="EMBL" id="AFH48071.1"/>
    </source>
</evidence>
<comment type="catalytic activity">
    <reaction evidence="14">
        <text>alpha-D-glucosamine 1-phosphate + acetyl-CoA = N-acetyl-alpha-D-glucosamine 1-phosphate + CoA + H(+)</text>
        <dbReference type="Rhea" id="RHEA:13725"/>
        <dbReference type="ChEBI" id="CHEBI:15378"/>
        <dbReference type="ChEBI" id="CHEBI:57287"/>
        <dbReference type="ChEBI" id="CHEBI:57288"/>
        <dbReference type="ChEBI" id="CHEBI:57776"/>
        <dbReference type="ChEBI" id="CHEBI:58516"/>
        <dbReference type="EC" id="2.3.1.157"/>
    </reaction>
</comment>
<accession>I0AGG4</accession>
<evidence type="ECO:0000256" key="11">
    <source>
        <dbReference type="ARBA" id="ARBA00023268"/>
    </source>
</evidence>
<evidence type="ECO:0000259" key="17">
    <source>
        <dbReference type="Pfam" id="PF12804"/>
    </source>
</evidence>
<gene>
    <name evidence="18" type="primary">glmU</name>
    <name evidence="18" type="ordered locus">IALB_0359</name>
</gene>
<dbReference type="InterPro" id="IPR029044">
    <property type="entry name" value="Nucleotide-diphossugar_trans"/>
</dbReference>
<dbReference type="KEGG" id="ial:IALB_0359"/>
<evidence type="ECO:0000256" key="12">
    <source>
        <dbReference type="ARBA" id="ARBA00023315"/>
    </source>
</evidence>
<evidence type="ECO:0000256" key="7">
    <source>
        <dbReference type="ARBA" id="ARBA00022723"/>
    </source>
</evidence>